<reference evidence="1" key="2">
    <citation type="submission" date="2025-03" db="EMBL/GenBank/DDBJ databases">
        <authorList>
            <consortium name="ELIXIR-Norway"/>
            <consortium name="Elixir Norway"/>
        </authorList>
    </citation>
    <scope>NUCLEOTIDE SEQUENCE</scope>
</reference>
<gene>
    <name evidence="1" type="ORF">MRATA1EN22A_LOCUS22635</name>
</gene>
<proteinExistence type="predicted"/>
<evidence type="ECO:0000313" key="1">
    <source>
        <dbReference type="EMBL" id="CAN0506460.1"/>
    </source>
</evidence>
<name>A0AC59ZVR7_RANTA</name>
<protein>
    <submittedName>
        <fullName evidence="1">Uncharacterized protein</fullName>
    </submittedName>
</protein>
<dbReference type="EMBL" id="OX596088">
    <property type="protein sequence ID" value="CAN0506460.1"/>
    <property type="molecule type" value="Genomic_DNA"/>
</dbReference>
<dbReference type="Proteomes" id="UP001162501">
    <property type="component" value="Chromosome 4"/>
</dbReference>
<accession>A0AC59ZVR7</accession>
<reference evidence="1" key="1">
    <citation type="submission" date="2023-05" db="EMBL/GenBank/DDBJ databases">
        <authorList>
            <consortium name="ELIXIR-Norway"/>
        </authorList>
    </citation>
    <scope>NUCLEOTIDE SEQUENCE</scope>
</reference>
<sequence length="144" mass="15026">MPGDGAPARDSTPAATRAATPSSVSSTAVAPLTSDPLKRLVFTRHGIPRFPSLELSKKARAPPLGSHGATEGTRPRPAAPQGGGCRFVPRAGRNSRPPGCWLPDLHVPRVPRKQSCTPVRTPGALRSTIDSLFPPLCKSLVSGP</sequence>
<organism evidence="1 2">
    <name type="scientific">Rangifer tarandus platyrhynchus</name>
    <name type="common">Svalbard reindeer</name>
    <dbReference type="NCBI Taxonomy" id="3082113"/>
    <lineage>
        <taxon>Eukaryota</taxon>
        <taxon>Metazoa</taxon>
        <taxon>Chordata</taxon>
        <taxon>Craniata</taxon>
        <taxon>Vertebrata</taxon>
        <taxon>Euteleostomi</taxon>
        <taxon>Mammalia</taxon>
        <taxon>Eutheria</taxon>
        <taxon>Laurasiatheria</taxon>
        <taxon>Artiodactyla</taxon>
        <taxon>Ruminantia</taxon>
        <taxon>Pecora</taxon>
        <taxon>Cervidae</taxon>
        <taxon>Odocoileinae</taxon>
        <taxon>Rangifer</taxon>
    </lineage>
</organism>
<evidence type="ECO:0000313" key="2">
    <source>
        <dbReference type="Proteomes" id="UP001162501"/>
    </source>
</evidence>